<proteinExistence type="predicted"/>
<dbReference type="RefSeq" id="WP_170009355.1">
    <property type="nucleotide sequence ID" value="NZ_JABCRE010000002.1"/>
</dbReference>
<feature type="region of interest" description="Disordered" evidence="1">
    <location>
        <begin position="1"/>
        <end position="24"/>
    </location>
</feature>
<evidence type="ECO:0000256" key="1">
    <source>
        <dbReference type="SAM" id="MobiDB-lite"/>
    </source>
</evidence>
<feature type="compositionally biased region" description="Pro residues" evidence="1">
    <location>
        <begin position="1"/>
        <end position="14"/>
    </location>
</feature>
<keyword evidence="3" id="KW-1185">Reference proteome</keyword>
<sequence length="167" mass="18474">MKQPPVHHPPPPPPRQKRIPPFHAVPGKARADGWTPLRQAEFIGHLAETRCVSSAALRVGMARETAYRLRRRKWSDSFCAAWDAAMGDRMRPAKGGKSHTATPAKVTVAELEWRVASGIWSVIMKYRRYAGVRRKADNSALLQWAKMSGIASRRGIQSAAPAGKSQS</sequence>
<protein>
    <submittedName>
        <fullName evidence="2">Uncharacterized protein</fullName>
    </submittedName>
</protein>
<name>A0A848QAQ4_9SPHN</name>
<gene>
    <name evidence="2" type="ORF">HKD42_00640</name>
</gene>
<dbReference type="AlphaFoldDB" id="A0A848QAQ4"/>
<reference evidence="2 3" key="1">
    <citation type="submission" date="2020-04" db="EMBL/GenBank/DDBJ databases">
        <authorList>
            <person name="Liu A."/>
        </authorList>
    </citation>
    <scope>NUCLEOTIDE SEQUENCE [LARGE SCALE GENOMIC DNA]</scope>
    <source>
        <strain evidence="2 3">RZ02</strain>
    </source>
</reference>
<comment type="caution">
    <text evidence="2">The sequence shown here is derived from an EMBL/GenBank/DDBJ whole genome shotgun (WGS) entry which is preliminary data.</text>
</comment>
<dbReference type="EMBL" id="JABCRE010000002">
    <property type="protein sequence ID" value="NMW30571.1"/>
    <property type="molecule type" value="Genomic_DNA"/>
</dbReference>
<dbReference type="Proteomes" id="UP000561181">
    <property type="component" value="Unassembled WGS sequence"/>
</dbReference>
<evidence type="ECO:0000313" key="2">
    <source>
        <dbReference type="EMBL" id="NMW30571.1"/>
    </source>
</evidence>
<organism evidence="2 3">
    <name type="scientific">Pontixanthobacter rizhaonensis</name>
    <dbReference type="NCBI Taxonomy" id="2730337"/>
    <lineage>
        <taxon>Bacteria</taxon>
        <taxon>Pseudomonadati</taxon>
        <taxon>Pseudomonadota</taxon>
        <taxon>Alphaproteobacteria</taxon>
        <taxon>Sphingomonadales</taxon>
        <taxon>Erythrobacteraceae</taxon>
        <taxon>Pontixanthobacter</taxon>
    </lineage>
</organism>
<evidence type="ECO:0000313" key="3">
    <source>
        <dbReference type="Proteomes" id="UP000561181"/>
    </source>
</evidence>
<accession>A0A848QAQ4</accession>